<protein>
    <recommendedName>
        <fullName evidence="2">Minor capsid protein</fullName>
    </recommendedName>
</protein>
<reference evidence="1" key="1">
    <citation type="submission" date="2020-05" db="EMBL/GenBank/DDBJ databases">
        <authorList>
            <person name="Chiriac C."/>
            <person name="Salcher M."/>
            <person name="Ghai R."/>
            <person name="Kavagutti S V."/>
        </authorList>
    </citation>
    <scope>NUCLEOTIDE SEQUENCE</scope>
</reference>
<evidence type="ECO:0008006" key="2">
    <source>
        <dbReference type="Google" id="ProtNLM"/>
    </source>
</evidence>
<gene>
    <name evidence="1" type="ORF">UFOVP238_54</name>
</gene>
<sequence>MESDLYSLLNRTVVFRNTAGYDAYGKPSYRDTTVAARIDSFSPTTWDDKGNVTSLSGTLWCEVTPSISLDSRVTIDGVTAKVSSFKIVYDDQGPHHVKVTFA</sequence>
<evidence type="ECO:0000313" key="1">
    <source>
        <dbReference type="EMBL" id="CAB5220438.1"/>
    </source>
</evidence>
<name>A0A6J7WUD0_9CAUD</name>
<accession>A0A6J7WUD0</accession>
<dbReference type="EMBL" id="LR798283">
    <property type="protein sequence ID" value="CAB5220438.1"/>
    <property type="molecule type" value="Genomic_DNA"/>
</dbReference>
<organism evidence="1">
    <name type="scientific">uncultured Caudovirales phage</name>
    <dbReference type="NCBI Taxonomy" id="2100421"/>
    <lineage>
        <taxon>Viruses</taxon>
        <taxon>Duplodnaviria</taxon>
        <taxon>Heunggongvirae</taxon>
        <taxon>Uroviricota</taxon>
        <taxon>Caudoviricetes</taxon>
        <taxon>Peduoviridae</taxon>
        <taxon>Maltschvirus</taxon>
        <taxon>Maltschvirus maltsch</taxon>
    </lineage>
</organism>
<proteinExistence type="predicted"/>